<feature type="compositionally biased region" description="Basic and acidic residues" evidence="1">
    <location>
        <begin position="438"/>
        <end position="461"/>
    </location>
</feature>
<dbReference type="eggNOG" id="COG3144">
    <property type="taxonomic scope" value="Bacteria"/>
</dbReference>
<dbReference type="CDD" id="cd17470">
    <property type="entry name" value="T3SS_Flik_C"/>
    <property type="match status" value="1"/>
</dbReference>
<dbReference type="RefSeq" id="WP_026799778.1">
    <property type="nucleotide sequence ID" value="NZ_AULI01000005.1"/>
</dbReference>
<dbReference type="InterPro" id="IPR021136">
    <property type="entry name" value="Flagellar_hook_control-like_C"/>
</dbReference>
<dbReference type="EMBL" id="AVPE01000003">
    <property type="protein sequence ID" value="KGX93326.1"/>
    <property type="molecule type" value="Genomic_DNA"/>
</dbReference>
<dbReference type="STRING" id="1385510.GCA_000425205_01329"/>
<dbReference type="OrthoDB" id="2968951at2"/>
<gene>
    <name evidence="3" type="ORF">N781_12200</name>
</gene>
<feature type="region of interest" description="Disordered" evidence="1">
    <location>
        <begin position="434"/>
        <end position="479"/>
    </location>
</feature>
<dbReference type="AlphaFoldDB" id="A0A0A5GJ91"/>
<dbReference type="Gene3D" id="3.30.750.140">
    <property type="match status" value="1"/>
</dbReference>
<dbReference type="Pfam" id="PF02120">
    <property type="entry name" value="Flg_hook"/>
    <property type="match status" value="1"/>
</dbReference>
<proteinExistence type="predicted"/>
<evidence type="ECO:0000259" key="2">
    <source>
        <dbReference type="Pfam" id="PF02120"/>
    </source>
</evidence>
<reference evidence="3 4" key="1">
    <citation type="submission" date="2013-08" db="EMBL/GenBank/DDBJ databases">
        <authorList>
            <person name="Huang J."/>
            <person name="Wang G."/>
        </authorList>
    </citation>
    <scope>NUCLEOTIDE SEQUENCE [LARGE SCALE GENOMIC DNA]</scope>
    <source>
        <strain evidence="3 4">JSM 076056</strain>
    </source>
</reference>
<evidence type="ECO:0000256" key="1">
    <source>
        <dbReference type="SAM" id="MobiDB-lite"/>
    </source>
</evidence>
<feature type="domain" description="Flagellar hook-length control protein-like C-terminal" evidence="2">
    <location>
        <begin position="366"/>
        <end position="437"/>
    </location>
</feature>
<protein>
    <recommendedName>
        <fullName evidence="2">Flagellar hook-length control protein-like C-terminal domain-containing protein</fullName>
    </recommendedName>
</protein>
<evidence type="ECO:0000313" key="3">
    <source>
        <dbReference type="EMBL" id="KGX93326.1"/>
    </source>
</evidence>
<comment type="caution">
    <text evidence="3">The sequence shown here is derived from an EMBL/GenBank/DDBJ whole genome shotgun (WGS) entry which is preliminary data.</text>
</comment>
<organism evidence="3 4">
    <name type="scientific">Pontibacillus halophilus JSM 076056 = DSM 19796</name>
    <dbReference type="NCBI Taxonomy" id="1385510"/>
    <lineage>
        <taxon>Bacteria</taxon>
        <taxon>Bacillati</taxon>
        <taxon>Bacillota</taxon>
        <taxon>Bacilli</taxon>
        <taxon>Bacillales</taxon>
        <taxon>Bacillaceae</taxon>
        <taxon>Pontibacillus</taxon>
    </lineage>
</organism>
<keyword evidence="4" id="KW-1185">Reference proteome</keyword>
<sequence length="479" mass="52945">MNAITAIIATGNTPNRVLPVQQQGETSSFGNRFNSLLEGMPKGEKGSMETVLKDLVGVLQSLSPEALEKVQNLLQGNMEGMGDHAKKLLSLFQSLPNPIVQQLNQLTQATSERSSSFELSLMDGERIELSSEDVTSLQQFLAGLERLVRGEDVLENMPAMNISNLEHLGQVAIQPLTSIDMHASKEVKLTDLINQAKDLLASLKDQGSLNVKERQQLLHVMKDLAAIMKQQMGGSETTDGKGSFSIILKEHGMTSKEAKVIEQTLFTLVSKETMSKGYVTESVVTGKDIGKWMKAVLQQETTSATQLSWSQQGQATSAAMPMSQVEQFVLHTNSPNQAGQAPSNSQLFEKFQQLISSSQFTKGLHGGKELSIVLRPDHLGSMNVKLTQMNGEMMVKILVTSQASKEMLEGNIQQLRHLFSPNQVVIEKQDVLNFSQQEAEHEQREQGKQEQQHHSPHSHEEEREDSSSTSFEEILNEQV</sequence>
<dbReference type="Proteomes" id="UP000030528">
    <property type="component" value="Unassembled WGS sequence"/>
</dbReference>
<name>A0A0A5GJ91_9BACI</name>
<dbReference type="InterPro" id="IPR038610">
    <property type="entry name" value="FliK-like_C_sf"/>
</dbReference>
<evidence type="ECO:0000313" key="4">
    <source>
        <dbReference type="Proteomes" id="UP000030528"/>
    </source>
</evidence>
<accession>A0A0A5GJ91</accession>